<feature type="signal peptide" evidence="1">
    <location>
        <begin position="1"/>
        <end position="20"/>
    </location>
</feature>
<evidence type="ECO:0008006" key="4">
    <source>
        <dbReference type="Google" id="ProtNLM"/>
    </source>
</evidence>
<dbReference type="Proteomes" id="UP000281343">
    <property type="component" value="Unassembled WGS sequence"/>
</dbReference>
<reference evidence="2 3" key="1">
    <citation type="submission" date="2018-10" db="EMBL/GenBank/DDBJ databases">
        <authorList>
            <person name="Jung H.S."/>
            <person name="Jeon C.O."/>
        </authorList>
    </citation>
    <scope>NUCLEOTIDE SEQUENCE [LARGE SCALE GENOMIC DNA]</scope>
    <source>
        <strain evidence="2 3">MA-7-27</strain>
    </source>
</reference>
<sequence length="137" mass="14881">MLAGCILVAGFGVLTTVAMAQADRWQVLRDDPEIANGVLVAAIGRMIEDNCADIERRRGPARLAAIPLFNRAISLGYSRSEIAAYIDDDAEKERVRALARRWLEQRGASEAAPETICQVGRDEISAGSTIGRLLREG</sequence>
<keyword evidence="1" id="KW-0732">Signal</keyword>
<comment type="caution">
    <text evidence="2">The sequence shown here is derived from an EMBL/GenBank/DDBJ whole genome shotgun (WGS) entry which is preliminary data.</text>
</comment>
<feature type="chain" id="PRO_5018310437" description="DUF5333 domain-containing protein" evidence="1">
    <location>
        <begin position="21"/>
        <end position="137"/>
    </location>
</feature>
<dbReference type="InterPro" id="IPR020349">
    <property type="entry name" value="Uncharacterised_14.7kDa"/>
</dbReference>
<proteinExistence type="predicted"/>
<keyword evidence="3" id="KW-1185">Reference proteome</keyword>
<dbReference type="AlphaFoldDB" id="A0A3L9Y3H0"/>
<dbReference type="EMBL" id="RCNT01000002">
    <property type="protein sequence ID" value="RMA42962.1"/>
    <property type="molecule type" value="Genomic_DNA"/>
</dbReference>
<accession>A0A3L9Y3H0</accession>
<evidence type="ECO:0000313" key="3">
    <source>
        <dbReference type="Proteomes" id="UP000281343"/>
    </source>
</evidence>
<organism evidence="2 3">
    <name type="scientific">Rhodophyticola porphyridii</name>
    <dbReference type="NCBI Taxonomy" id="1852017"/>
    <lineage>
        <taxon>Bacteria</taxon>
        <taxon>Pseudomonadati</taxon>
        <taxon>Pseudomonadota</taxon>
        <taxon>Alphaproteobacteria</taxon>
        <taxon>Rhodobacterales</taxon>
        <taxon>Roseobacteraceae</taxon>
        <taxon>Rhodophyticola</taxon>
    </lineage>
</organism>
<protein>
    <recommendedName>
        <fullName evidence="4">DUF5333 domain-containing protein</fullName>
    </recommendedName>
</protein>
<evidence type="ECO:0000256" key="1">
    <source>
        <dbReference type="SAM" id="SignalP"/>
    </source>
</evidence>
<name>A0A3L9Y3H0_9RHOB</name>
<dbReference type="Pfam" id="PF17267">
    <property type="entry name" value="DUF5333"/>
    <property type="match status" value="1"/>
</dbReference>
<gene>
    <name evidence="2" type="ORF">D9R08_04760</name>
</gene>
<evidence type="ECO:0000313" key="2">
    <source>
        <dbReference type="EMBL" id="RMA42962.1"/>
    </source>
</evidence>